<dbReference type="Proteomes" id="UP001159405">
    <property type="component" value="Unassembled WGS sequence"/>
</dbReference>
<accession>A0ABN8RXM3</accession>
<feature type="compositionally biased region" description="Basic and acidic residues" evidence="2">
    <location>
        <begin position="146"/>
        <end position="157"/>
    </location>
</feature>
<evidence type="ECO:0000313" key="4">
    <source>
        <dbReference type="Proteomes" id="UP001159405"/>
    </source>
</evidence>
<reference evidence="3 4" key="1">
    <citation type="submission" date="2022-05" db="EMBL/GenBank/DDBJ databases">
        <authorList>
            <consortium name="Genoscope - CEA"/>
            <person name="William W."/>
        </authorList>
    </citation>
    <scope>NUCLEOTIDE SEQUENCE [LARGE SCALE GENOMIC DNA]</scope>
</reference>
<gene>
    <name evidence="3" type="ORF">PLOB_00026476</name>
</gene>
<keyword evidence="1" id="KW-0175">Coiled coil</keyword>
<sequence length="248" mass="28952">MSVEKHPKAAMEWTQDHDLMLLRETAFEDPFQFKKGSPDRGEVWSKIARSLNSSAELKFAVKQRSVRERFALLQAKYKEKNKKDEASSGTSTQMSELDRLLEDITEKEKDSEESRNAAAAKKDNQDREKAESIRKTAMERVSQTKKRQEGTEREAVSTKRRRRGGDETIEYLREKSEAERKVREQELELKKAGVALQEKRAEQGQTQMQEMLRVMQQQQQQSQNMTALLMQQQQHFMNVMQSLLKKPQ</sequence>
<comment type="caution">
    <text evidence="3">The sequence shown here is derived from an EMBL/GenBank/DDBJ whole genome shotgun (WGS) entry which is preliminary data.</text>
</comment>
<keyword evidence="4" id="KW-1185">Reference proteome</keyword>
<evidence type="ECO:0000256" key="1">
    <source>
        <dbReference type="SAM" id="Coils"/>
    </source>
</evidence>
<feature type="region of interest" description="Disordered" evidence="2">
    <location>
        <begin position="77"/>
        <end position="167"/>
    </location>
</feature>
<dbReference type="PANTHER" id="PTHR33309:SF1">
    <property type="entry name" value="MYB_SANT-LIKE DNA-BINDING DOMAIN-CONTAINING PROTEIN"/>
    <property type="match status" value="1"/>
</dbReference>
<protein>
    <submittedName>
        <fullName evidence="3">Uncharacterized protein</fullName>
    </submittedName>
</protein>
<proteinExistence type="predicted"/>
<evidence type="ECO:0000313" key="3">
    <source>
        <dbReference type="EMBL" id="CAH3182208.1"/>
    </source>
</evidence>
<name>A0ABN8RXM3_9CNID</name>
<dbReference type="EMBL" id="CALNXK010000316">
    <property type="protein sequence ID" value="CAH3182208.1"/>
    <property type="molecule type" value="Genomic_DNA"/>
</dbReference>
<dbReference type="PANTHER" id="PTHR33309">
    <property type="entry name" value="KERATIN, ULTRA HIGH-SULFUR MATRIX PROTEIN-LIKE"/>
    <property type="match status" value="1"/>
</dbReference>
<feature type="compositionally biased region" description="Basic and acidic residues" evidence="2">
    <location>
        <begin position="77"/>
        <end position="86"/>
    </location>
</feature>
<feature type="coiled-coil region" evidence="1">
    <location>
        <begin position="168"/>
        <end position="221"/>
    </location>
</feature>
<organism evidence="3 4">
    <name type="scientific">Porites lobata</name>
    <dbReference type="NCBI Taxonomy" id="104759"/>
    <lineage>
        <taxon>Eukaryota</taxon>
        <taxon>Metazoa</taxon>
        <taxon>Cnidaria</taxon>
        <taxon>Anthozoa</taxon>
        <taxon>Hexacorallia</taxon>
        <taxon>Scleractinia</taxon>
        <taxon>Fungiina</taxon>
        <taxon>Poritidae</taxon>
        <taxon>Porites</taxon>
    </lineage>
</organism>
<evidence type="ECO:0000256" key="2">
    <source>
        <dbReference type="SAM" id="MobiDB-lite"/>
    </source>
</evidence>
<feature type="compositionally biased region" description="Basic and acidic residues" evidence="2">
    <location>
        <begin position="96"/>
        <end position="138"/>
    </location>
</feature>